<reference evidence="1" key="1">
    <citation type="submission" date="2014-09" db="EMBL/GenBank/DDBJ databases">
        <authorList>
            <person name="Magalhaes I.L.F."/>
            <person name="Oliveira U."/>
            <person name="Santos F.R."/>
            <person name="Vidigal T.H.D.A."/>
            <person name="Brescovit A.D."/>
            <person name="Santos A.J."/>
        </authorList>
    </citation>
    <scope>NUCLEOTIDE SEQUENCE</scope>
    <source>
        <tissue evidence="1">Shoot tissue taken approximately 20 cm above the soil surface</tissue>
    </source>
</reference>
<protein>
    <submittedName>
        <fullName evidence="1">Uncharacterized protein</fullName>
    </submittedName>
</protein>
<sequence>MINDRFFNSWDLFRWIMPSMVISGNSRDLSRVIKCSMSDFGALKIYLEYNHDQ</sequence>
<dbReference type="EMBL" id="GBRH01273245">
    <property type="protein sequence ID" value="JAD24650.1"/>
    <property type="molecule type" value="Transcribed_RNA"/>
</dbReference>
<proteinExistence type="predicted"/>
<organism evidence="1">
    <name type="scientific">Arundo donax</name>
    <name type="common">Giant reed</name>
    <name type="synonym">Donax arundinaceus</name>
    <dbReference type="NCBI Taxonomy" id="35708"/>
    <lineage>
        <taxon>Eukaryota</taxon>
        <taxon>Viridiplantae</taxon>
        <taxon>Streptophyta</taxon>
        <taxon>Embryophyta</taxon>
        <taxon>Tracheophyta</taxon>
        <taxon>Spermatophyta</taxon>
        <taxon>Magnoliopsida</taxon>
        <taxon>Liliopsida</taxon>
        <taxon>Poales</taxon>
        <taxon>Poaceae</taxon>
        <taxon>PACMAD clade</taxon>
        <taxon>Arundinoideae</taxon>
        <taxon>Arundineae</taxon>
        <taxon>Arundo</taxon>
    </lineage>
</organism>
<reference evidence="1" key="2">
    <citation type="journal article" date="2015" name="Data Brief">
        <title>Shoot transcriptome of the giant reed, Arundo donax.</title>
        <authorList>
            <person name="Barrero R.A."/>
            <person name="Guerrero F.D."/>
            <person name="Moolhuijzen P."/>
            <person name="Goolsby J.A."/>
            <person name="Tidwell J."/>
            <person name="Bellgard S.E."/>
            <person name="Bellgard M.I."/>
        </authorList>
    </citation>
    <scope>NUCLEOTIDE SEQUENCE</scope>
    <source>
        <tissue evidence="1">Shoot tissue taken approximately 20 cm above the soil surface</tissue>
    </source>
</reference>
<dbReference type="AlphaFoldDB" id="A0A0A8YH18"/>
<evidence type="ECO:0000313" key="1">
    <source>
        <dbReference type="EMBL" id="JAD24650.1"/>
    </source>
</evidence>
<name>A0A0A8YH18_ARUDO</name>
<accession>A0A0A8YH18</accession>